<name>A0A9E7SSL4_9EURY</name>
<dbReference type="AlphaFoldDB" id="A0A9E7SSL4"/>
<reference evidence="1" key="1">
    <citation type="submission" date="2022-06" db="EMBL/GenBank/DDBJ databases">
        <title>Diverse halophilic archaea isolated from saline environments.</title>
        <authorList>
            <person name="Cui H.-L."/>
        </authorList>
    </citation>
    <scope>NUCLEOTIDE SEQUENCE</scope>
    <source>
        <strain evidence="1">WLHS1</strain>
    </source>
</reference>
<accession>A0A9E7SSL4</accession>
<proteinExistence type="predicted"/>
<dbReference type="KEGG" id="sawl:NGM29_12880"/>
<protein>
    <submittedName>
        <fullName evidence="1">DUF1028 domain-containing protein</fullName>
    </submittedName>
</protein>
<dbReference type="Gene3D" id="3.60.20.10">
    <property type="entry name" value="Glutamine Phosphoribosylpyrophosphate, subunit 1, domain 1"/>
    <property type="match status" value="1"/>
</dbReference>
<evidence type="ECO:0000313" key="1">
    <source>
        <dbReference type="EMBL" id="UTF52674.1"/>
    </source>
</evidence>
<evidence type="ECO:0000313" key="2">
    <source>
        <dbReference type="Proteomes" id="UP001056855"/>
    </source>
</evidence>
<keyword evidence="2" id="KW-1185">Reference proteome</keyword>
<dbReference type="PANTHER" id="PTHR39328">
    <property type="entry name" value="BLL2871 PROTEIN"/>
    <property type="match status" value="1"/>
</dbReference>
<dbReference type="GeneID" id="73290956"/>
<dbReference type="PANTHER" id="PTHR39328:SF1">
    <property type="entry name" value="BLL2871 PROTEIN"/>
    <property type="match status" value="1"/>
</dbReference>
<dbReference type="EMBL" id="CP100355">
    <property type="protein sequence ID" value="UTF52674.1"/>
    <property type="molecule type" value="Genomic_DNA"/>
</dbReference>
<gene>
    <name evidence="1" type="ORF">NGM29_12880</name>
</gene>
<dbReference type="Proteomes" id="UP001056855">
    <property type="component" value="Chromosome"/>
</dbReference>
<dbReference type="SUPFAM" id="SSF56235">
    <property type="entry name" value="N-terminal nucleophile aminohydrolases (Ntn hydrolases)"/>
    <property type="match status" value="1"/>
</dbReference>
<dbReference type="InterPro" id="IPR029055">
    <property type="entry name" value="Ntn_hydrolases_N"/>
</dbReference>
<dbReference type="InterPro" id="IPR010430">
    <property type="entry name" value="DUF1028"/>
</dbReference>
<dbReference type="RefSeq" id="WP_254156679.1">
    <property type="nucleotide sequence ID" value="NZ_CP100355.1"/>
</dbReference>
<sequence length="223" mass="23313">MTFSICATVDGSHGVAIATKAIAVGSTAPFVCRKGAVCTQATTSTPLGVRAVRALEAGATVEDAVESQLADDPDAAVRQVHGVDAGGDTVAVTGSECVPVAGDLEGEGYTVAGNMLESADVLAVMADTFESSSGEPLDRRLLDALRAGEDAGGDKRGEHAQSAALRVFDPDDPRLAHDLRVDEHDDAVAELERIHDLATTVGNEWEEAYPRANVQRYPKRNSQ</sequence>
<organism evidence="1 2">
    <name type="scientific">Natronosalvus rutilus</name>
    <dbReference type="NCBI Taxonomy" id="2953753"/>
    <lineage>
        <taxon>Archaea</taxon>
        <taxon>Methanobacteriati</taxon>
        <taxon>Methanobacteriota</taxon>
        <taxon>Stenosarchaea group</taxon>
        <taxon>Halobacteria</taxon>
        <taxon>Halobacteriales</taxon>
        <taxon>Natrialbaceae</taxon>
        <taxon>Natronosalvus</taxon>
    </lineage>
</organism>
<dbReference type="Pfam" id="PF06267">
    <property type="entry name" value="DUF1028"/>
    <property type="match status" value="1"/>
</dbReference>